<dbReference type="InterPro" id="IPR051170">
    <property type="entry name" value="Neural/epithelial_adhesion"/>
</dbReference>
<dbReference type="InterPro" id="IPR003598">
    <property type="entry name" value="Ig_sub2"/>
</dbReference>
<accession>A0A8T0E1Y9</accession>
<comment type="caution">
    <text evidence="6">The sequence shown here is derived from an EMBL/GenBank/DDBJ whole genome shotgun (WGS) entry which is preliminary data.</text>
</comment>
<keyword evidence="4" id="KW-0393">Immunoglobulin domain</keyword>
<dbReference type="GO" id="GO:0043005">
    <property type="term" value="C:neuron projection"/>
    <property type="evidence" value="ECO:0007669"/>
    <property type="project" value="TreeGrafter"/>
</dbReference>
<dbReference type="Proteomes" id="UP000807504">
    <property type="component" value="Unassembled WGS sequence"/>
</dbReference>
<dbReference type="InterPro" id="IPR036179">
    <property type="entry name" value="Ig-like_dom_sf"/>
</dbReference>
<reference evidence="6" key="2">
    <citation type="submission" date="2020-06" db="EMBL/GenBank/DDBJ databases">
        <authorList>
            <person name="Sheffer M."/>
        </authorList>
    </citation>
    <scope>NUCLEOTIDE SEQUENCE</scope>
</reference>
<dbReference type="EMBL" id="JABXBU010002231">
    <property type="protein sequence ID" value="KAF8764722.1"/>
    <property type="molecule type" value="Genomic_DNA"/>
</dbReference>
<dbReference type="InterPro" id="IPR003599">
    <property type="entry name" value="Ig_sub"/>
</dbReference>
<dbReference type="SMART" id="SM00409">
    <property type="entry name" value="IG"/>
    <property type="match status" value="1"/>
</dbReference>
<gene>
    <name evidence="6" type="ORF">HNY73_022772</name>
</gene>
<dbReference type="InterPro" id="IPR013783">
    <property type="entry name" value="Ig-like_fold"/>
</dbReference>
<evidence type="ECO:0000313" key="7">
    <source>
        <dbReference type="Proteomes" id="UP000807504"/>
    </source>
</evidence>
<dbReference type="SMART" id="SM00408">
    <property type="entry name" value="IGc2"/>
    <property type="match status" value="1"/>
</dbReference>
<keyword evidence="3" id="KW-1015">Disulfide bond</keyword>
<keyword evidence="1" id="KW-0732">Signal</keyword>
<dbReference type="PROSITE" id="PS50835">
    <property type="entry name" value="IG_LIKE"/>
    <property type="match status" value="1"/>
</dbReference>
<keyword evidence="2" id="KW-0677">Repeat</keyword>
<dbReference type="InterPro" id="IPR007110">
    <property type="entry name" value="Ig-like_dom"/>
</dbReference>
<dbReference type="AlphaFoldDB" id="A0A8T0E1Y9"/>
<evidence type="ECO:0000259" key="5">
    <source>
        <dbReference type="PROSITE" id="PS50835"/>
    </source>
</evidence>
<dbReference type="PANTHER" id="PTHR12231">
    <property type="entry name" value="CTX-RELATED TYPE I TRANSMEMBRANE PROTEIN"/>
    <property type="match status" value="1"/>
</dbReference>
<sequence length="146" mass="16808">MLHEKKLNCYLRFQFPVQPKIRVLNQMVGAALGSDVVLGCRLEASPRPLTSWIRNDGVILLNNQKYELTEEADSYRINMQLKIKNLEEKDFGHYKCVAKNTLGDKEGFVRLIEISPPTSIPHSTQSQEFYVPVHKGMERHFTHIAL</sequence>
<evidence type="ECO:0000256" key="1">
    <source>
        <dbReference type="ARBA" id="ARBA00022729"/>
    </source>
</evidence>
<dbReference type="Gene3D" id="2.60.40.10">
    <property type="entry name" value="Immunoglobulins"/>
    <property type="match status" value="1"/>
</dbReference>
<proteinExistence type="predicted"/>
<dbReference type="FunFam" id="2.60.40.10:FF:000032">
    <property type="entry name" value="palladin isoform X1"/>
    <property type="match status" value="1"/>
</dbReference>
<evidence type="ECO:0000313" key="6">
    <source>
        <dbReference type="EMBL" id="KAF8764722.1"/>
    </source>
</evidence>
<dbReference type="Pfam" id="PF13927">
    <property type="entry name" value="Ig_3"/>
    <property type="match status" value="1"/>
</dbReference>
<feature type="domain" description="Ig-like" evidence="5">
    <location>
        <begin position="19"/>
        <end position="115"/>
    </location>
</feature>
<name>A0A8T0E1Y9_ARGBR</name>
<organism evidence="6 7">
    <name type="scientific">Argiope bruennichi</name>
    <name type="common">Wasp spider</name>
    <name type="synonym">Aranea bruennichi</name>
    <dbReference type="NCBI Taxonomy" id="94029"/>
    <lineage>
        <taxon>Eukaryota</taxon>
        <taxon>Metazoa</taxon>
        <taxon>Ecdysozoa</taxon>
        <taxon>Arthropoda</taxon>
        <taxon>Chelicerata</taxon>
        <taxon>Arachnida</taxon>
        <taxon>Araneae</taxon>
        <taxon>Araneomorphae</taxon>
        <taxon>Entelegynae</taxon>
        <taxon>Araneoidea</taxon>
        <taxon>Araneidae</taxon>
        <taxon>Argiope</taxon>
    </lineage>
</organism>
<dbReference type="SUPFAM" id="SSF48726">
    <property type="entry name" value="Immunoglobulin"/>
    <property type="match status" value="1"/>
</dbReference>
<protein>
    <submittedName>
        <fullName evidence="6">Lachesin like protein</fullName>
    </submittedName>
</protein>
<reference evidence="6" key="1">
    <citation type="journal article" date="2020" name="bioRxiv">
        <title>Chromosome-level reference genome of the European wasp spider Argiope bruennichi: a resource for studies on range expansion and evolutionary adaptation.</title>
        <authorList>
            <person name="Sheffer M.M."/>
            <person name="Hoppe A."/>
            <person name="Krehenwinkel H."/>
            <person name="Uhl G."/>
            <person name="Kuss A.W."/>
            <person name="Jensen L."/>
            <person name="Jensen C."/>
            <person name="Gillespie R.G."/>
            <person name="Hoff K.J."/>
            <person name="Prost S."/>
        </authorList>
    </citation>
    <scope>NUCLEOTIDE SEQUENCE</scope>
</reference>
<evidence type="ECO:0000256" key="4">
    <source>
        <dbReference type="ARBA" id="ARBA00023319"/>
    </source>
</evidence>
<evidence type="ECO:0000256" key="2">
    <source>
        <dbReference type="ARBA" id="ARBA00022737"/>
    </source>
</evidence>
<keyword evidence="7" id="KW-1185">Reference proteome</keyword>
<dbReference type="PANTHER" id="PTHR12231:SF253">
    <property type="entry name" value="DPR-INTERACTING PROTEIN ETA, ISOFORM B-RELATED"/>
    <property type="match status" value="1"/>
</dbReference>
<evidence type="ECO:0000256" key="3">
    <source>
        <dbReference type="ARBA" id="ARBA00023157"/>
    </source>
</evidence>